<feature type="region of interest" description="Disordered" evidence="7">
    <location>
        <begin position="34"/>
        <end position="91"/>
    </location>
</feature>
<evidence type="ECO:0000256" key="6">
    <source>
        <dbReference type="ARBA" id="ARBA00023136"/>
    </source>
</evidence>
<gene>
    <name evidence="9" type="ORF">MEDL_27390</name>
</gene>
<evidence type="ECO:0000313" key="9">
    <source>
        <dbReference type="EMBL" id="CAG2213467.1"/>
    </source>
</evidence>
<dbReference type="Proteomes" id="UP000683360">
    <property type="component" value="Unassembled WGS sequence"/>
</dbReference>
<comment type="subcellular location">
    <subcellularLocation>
        <location evidence="1">Membrane</location>
        <topology evidence="1">Multi-pass membrane protein</topology>
    </subcellularLocation>
</comment>
<dbReference type="Pfam" id="PF04923">
    <property type="entry name" value="Ninjurin"/>
    <property type="match status" value="1"/>
</dbReference>
<dbReference type="PANTHER" id="PTHR12316:SF17">
    <property type="entry name" value="NINJURIN C, ISOFORM D"/>
    <property type="match status" value="1"/>
</dbReference>
<evidence type="ECO:0000256" key="4">
    <source>
        <dbReference type="ARBA" id="ARBA00022889"/>
    </source>
</evidence>
<feature type="transmembrane region" description="Helical" evidence="8">
    <location>
        <begin position="320"/>
        <end position="341"/>
    </location>
</feature>
<dbReference type="GO" id="GO:0042246">
    <property type="term" value="P:tissue regeneration"/>
    <property type="evidence" value="ECO:0007669"/>
    <property type="project" value="InterPro"/>
</dbReference>
<comment type="caution">
    <text evidence="9">The sequence shown here is derived from an EMBL/GenBank/DDBJ whole genome shotgun (WGS) entry which is preliminary data.</text>
</comment>
<dbReference type="InterPro" id="IPR007007">
    <property type="entry name" value="Ninjurin"/>
</dbReference>
<dbReference type="OrthoDB" id="6114058at2759"/>
<keyword evidence="6 8" id="KW-0472">Membrane</keyword>
<evidence type="ECO:0000256" key="2">
    <source>
        <dbReference type="ARBA" id="ARBA00008141"/>
    </source>
</evidence>
<comment type="similarity">
    <text evidence="2">Belongs to the ninjurin family.</text>
</comment>
<protein>
    <submittedName>
        <fullName evidence="9">Uncharacterized protein</fullName>
    </submittedName>
</protein>
<dbReference type="AlphaFoldDB" id="A0A8S3S939"/>
<keyword evidence="10" id="KW-1185">Reference proteome</keyword>
<keyword evidence="3 8" id="KW-0812">Transmembrane</keyword>
<proteinExistence type="inferred from homology"/>
<feature type="compositionally biased region" description="Low complexity" evidence="7">
    <location>
        <begin position="66"/>
        <end position="78"/>
    </location>
</feature>
<sequence length="342" mass="37461">MGRQNIRFINVKRICKRKWCNACLVWPAHKTKRSTNTAAASTQARPSSDDKSTQIHIVQESKDIKTQTSSSTCSRTSQAVPSSFDKTTQTAEPTKSVSDYIVDIPDPVLLQSPKKEKVDSKNTNQFAESRNFIQTIADVSLMMANISQLRAVLGIGEHNQFYVSLISLIVLSLVSHSLFVFFTVLRSHFKNRHRMTINFKNEINRESNHKNGKTDGKKVKTIVGTNGTGVVYSGTGIVDNGTGSVNSETGVVDNGTGVVENGNGVVNNETGVGSNGNNTESNEKTVTYCFCLKKKASPQHYSDTDLCTCPHCHTDLYLSYACYFLVFITIVSNIGITGIGIS</sequence>
<keyword evidence="5 8" id="KW-1133">Transmembrane helix</keyword>
<evidence type="ECO:0000256" key="1">
    <source>
        <dbReference type="ARBA" id="ARBA00004141"/>
    </source>
</evidence>
<evidence type="ECO:0000256" key="8">
    <source>
        <dbReference type="SAM" id="Phobius"/>
    </source>
</evidence>
<accession>A0A8S3S939</accession>
<name>A0A8S3S939_MYTED</name>
<evidence type="ECO:0000256" key="5">
    <source>
        <dbReference type="ARBA" id="ARBA00022989"/>
    </source>
</evidence>
<dbReference type="EMBL" id="CAJPWZ010001354">
    <property type="protein sequence ID" value="CAG2213467.1"/>
    <property type="molecule type" value="Genomic_DNA"/>
</dbReference>
<feature type="compositionally biased region" description="Basic and acidic residues" evidence="7">
    <location>
        <begin position="47"/>
        <end position="65"/>
    </location>
</feature>
<evidence type="ECO:0000256" key="3">
    <source>
        <dbReference type="ARBA" id="ARBA00022692"/>
    </source>
</evidence>
<feature type="compositionally biased region" description="Polar residues" evidence="7">
    <location>
        <begin position="34"/>
        <end position="46"/>
    </location>
</feature>
<reference evidence="9" key="1">
    <citation type="submission" date="2021-03" db="EMBL/GenBank/DDBJ databases">
        <authorList>
            <person name="Bekaert M."/>
        </authorList>
    </citation>
    <scope>NUCLEOTIDE SEQUENCE</scope>
</reference>
<dbReference type="PANTHER" id="PTHR12316">
    <property type="entry name" value="NINJURIN-RELATED"/>
    <property type="match status" value="1"/>
</dbReference>
<feature type="compositionally biased region" description="Polar residues" evidence="7">
    <location>
        <begin position="79"/>
        <end position="91"/>
    </location>
</feature>
<organism evidence="9 10">
    <name type="scientific">Mytilus edulis</name>
    <name type="common">Blue mussel</name>
    <dbReference type="NCBI Taxonomy" id="6550"/>
    <lineage>
        <taxon>Eukaryota</taxon>
        <taxon>Metazoa</taxon>
        <taxon>Spiralia</taxon>
        <taxon>Lophotrochozoa</taxon>
        <taxon>Mollusca</taxon>
        <taxon>Bivalvia</taxon>
        <taxon>Autobranchia</taxon>
        <taxon>Pteriomorphia</taxon>
        <taxon>Mytilida</taxon>
        <taxon>Mytiloidea</taxon>
        <taxon>Mytilidae</taxon>
        <taxon>Mytilinae</taxon>
        <taxon>Mytilus</taxon>
    </lineage>
</organism>
<dbReference type="GO" id="GO:0016020">
    <property type="term" value="C:membrane"/>
    <property type="evidence" value="ECO:0007669"/>
    <property type="project" value="UniProtKB-SubCell"/>
</dbReference>
<evidence type="ECO:0000256" key="7">
    <source>
        <dbReference type="SAM" id="MobiDB-lite"/>
    </source>
</evidence>
<feature type="transmembrane region" description="Helical" evidence="8">
    <location>
        <begin position="161"/>
        <end position="185"/>
    </location>
</feature>
<evidence type="ECO:0000313" key="10">
    <source>
        <dbReference type="Proteomes" id="UP000683360"/>
    </source>
</evidence>
<keyword evidence="4" id="KW-0130">Cell adhesion</keyword>
<dbReference type="GO" id="GO:0007155">
    <property type="term" value="P:cell adhesion"/>
    <property type="evidence" value="ECO:0007669"/>
    <property type="project" value="UniProtKB-KW"/>
</dbReference>